<dbReference type="PROSITE" id="PS50195">
    <property type="entry name" value="PX"/>
    <property type="match status" value="1"/>
</dbReference>
<evidence type="ECO:0000259" key="10">
    <source>
        <dbReference type="PROSITE" id="PS50195"/>
    </source>
</evidence>
<dbReference type="Gene3D" id="1.20.1270.60">
    <property type="entry name" value="Arfaptin homology (AH) domain/BAR domain"/>
    <property type="match status" value="1"/>
</dbReference>
<dbReference type="Gene3D" id="3.30.1520.10">
    <property type="entry name" value="Phox-like domain"/>
    <property type="match status" value="1"/>
</dbReference>
<dbReference type="CDD" id="cd06867">
    <property type="entry name" value="PX_SNX41_42"/>
    <property type="match status" value="1"/>
</dbReference>
<dbReference type="GO" id="GO:0006886">
    <property type="term" value="P:intracellular protein transport"/>
    <property type="evidence" value="ECO:0007669"/>
    <property type="project" value="EnsemblFungi"/>
</dbReference>
<keyword evidence="12" id="KW-1185">Reference proteome</keyword>
<dbReference type="RefSeq" id="XP_003645965.1">
    <property type="nucleotide sequence ID" value="XM_003645917.1"/>
</dbReference>
<evidence type="ECO:0000256" key="9">
    <source>
        <dbReference type="SAM" id="MobiDB-lite"/>
    </source>
</evidence>
<keyword evidence="5" id="KW-0653">Protein transport</keyword>
<sequence>MSSFRDSDEEDNNPFSGTNHLYASGIAAVPEEQNDFLSAGGSDKTHDILNETRDMMMSRIFGEGTINHGSGNLAADRMIKEGEDDGNEDDFGADTVLVDSATHTANSSYLRDRMSSGHLSNSSKTQHLSSSPLLEPAGHHNNNHQEVQPCIKIIDAGQYKDTFGNYAIGYTISFNEFQVTRRYSEFDTLRQALTRLLPTVIIPPIPSKHPLIRYFLNPLNAENDIKIIDKRRRLLSRFLNNCYDIEDVRMHVIFQKFINPEYIWRDVLLSPPISILPVNNLLAPPLKPTKPSPLHLLLPTPSLRSVSRVNHDAGDLKAENRFAELEVMLTKYQKCLQPLMAFARQKKIHFKQLASSLSELGAYYNAFSLEDNVISLPHHAHQIEDLSRAIEKIGQAVDVNYVSSEILVDNIVVLLEEPVSEMIQFIQEGKHVLKFRKLKKQQYYIIDTTIKSRNERIEELRNYQAQMARLEAALKQNAEESPTIARAVQQLDAQQQQKQSQRDSAAAGSEKQWTNLFKPRRGPQSASDSRRPRTMTGDVEAYLLTEEERTQEIFKIEKELEKLNECHKLIRGDMVQVNESMLHSFEWFITYLQDKWAILLREFSRTLLNWLKDCLAAWQNARAVIDGIEA</sequence>
<dbReference type="eggNOG" id="KOG2273">
    <property type="taxonomic scope" value="Eukaryota"/>
</dbReference>
<dbReference type="OMA" id="DFKDPWG"/>
<dbReference type="KEGG" id="erc:Ecym_4068"/>
<evidence type="ECO:0000256" key="4">
    <source>
        <dbReference type="ARBA" id="ARBA00022753"/>
    </source>
</evidence>
<evidence type="ECO:0000256" key="5">
    <source>
        <dbReference type="ARBA" id="ARBA00022927"/>
    </source>
</evidence>
<evidence type="ECO:0000256" key="3">
    <source>
        <dbReference type="ARBA" id="ARBA00022448"/>
    </source>
</evidence>
<name>G8JSZ5_ERECY</name>
<dbReference type="GO" id="GO:0042147">
    <property type="term" value="P:retrograde transport, endosome to Golgi"/>
    <property type="evidence" value="ECO:0007669"/>
    <property type="project" value="EnsemblFungi"/>
</dbReference>
<dbReference type="InterPro" id="IPR001683">
    <property type="entry name" value="PX_dom"/>
</dbReference>
<evidence type="ECO:0000256" key="1">
    <source>
        <dbReference type="ARBA" id="ARBA00004481"/>
    </source>
</evidence>
<evidence type="ECO:0000256" key="7">
    <source>
        <dbReference type="ARBA" id="ARBA00023121"/>
    </source>
</evidence>
<dbReference type="AlphaFoldDB" id="G8JSZ5"/>
<dbReference type="GO" id="GO:0010009">
    <property type="term" value="C:cytoplasmic side of endosome membrane"/>
    <property type="evidence" value="ECO:0007669"/>
    <property type="project" value="EnsemblFungi"/>
</dbReference>
<gene>
    <name evidence="11" type="ordered locus">Ecym_4068</name>
</gene>
<comment type="subcellular location">
    <subcellularLocation>
        <location evidence="1">Endosome membrane</location>
        <topology evidence="1">Peripheral membrane protein</topology>
    </subcellularLocation>
</comment>
<feature type="region of interest" description="Disordered" evidence="9">
    <location>
        <begin position="489"/>
        <end position="533"/>
    </location>
</feature>
<feature type="region of interest" description="Disordered" evidence="9">
    <location>
        <begin position="112"/>
        <end position="142"/>
    </location>
</feature>
<feature type="compositionally biased region" description="Low complexity" evidence="9">
    <location>
        <begin position="489"/>
        <end position="507"/>
    </location>
</feature>
<dbReference type="GO" id="GO:0005829">
    <property type="term" value="C:cytosol"/>
    <property type="evidence" value="ECO:0007669"/>
    <property type="project" value="GOC"/>
</dbReference>
<dbReference type="GO" id="GO:0032266">
    <property type="term" value="F:phosphatidylinositol-3-phosphate binding"/>
    <property type="evidence" value="ECO:0007669"/>
    <property type="project" value="EnsemblFungi"/>
</dbReference>
<protein>
    <recommendedName>
        <fullName evidence="10">PX domain-containing protein</fullName>
    </recommendedName>
</protein>
<keyword evidence="7" id="KW-0446">Lipid-binding</keyword>
<keyword evidence="8" id="KW-0472">Membrane</keyword>
<feature type="domain" description="PX" evidence="10">
    <location>
        <begin position="144"/>
        <end position="264"/>
    </location>
</feature>
<dbReference type="InterPro" id="IPR036871">
    <property type="entry name" value="PX_dom_sf"/>
</dbReference>
<dbReference type="InterPro" id="IPR051079">
    <property type="entry name" value="Sorting_Nexin_Autophagy"/>
</dbReference>
<dbReference type="OrthoDB" id="289314at2759"/>
<keyword evidence="4" id="KW-0967">Endosome</keyword>
<dbReference type="HOGENOM" id="CLU_014456_3_0_1"/>
<evidence type="ECO:0000256" key="6">
    <source>
        <dbReference type="ARBA" id="ARBA00023006"/>
    </source>
</evidence>
<dbReference type="EMBL" id="CP002500">
    <property type="protein sequence ID" value="AET39148.1"/>
    <property type="molecule type" value="Genomic_DNA"/>
</dbReference>
<dbReference type="Pfam" id="PF00787">
    <property type="entry name" value="PX"/>
    <property type="match status" value="1"/>
</dbReference>
<dbReference type="SMART" id="SM00312">
    <property type="entry name" value="PX"/>
    <property type="match status" value="1"/>
</dbReference>
<dbReference type="PANTHER" id="PTHR46979">
    <property type="entry name" value="SORTING NEXIN-41"/>
    <property type="match status" value="1"/>
</dbReference>
<comment type="similarity">
    <text evidence="2">Belongs to the sorting nexin family.</text>
</comment>
<reference evidence="12" key="1">
    <citation type="journal article" date="2012" name="G3 (Bethesda)">
        <title>Pichia sorbitophila, an interspecies yeast hybrid reveals early steps of genome resolution following polyploidization.</title>
        <authorList>
            <person name="Leh Louis V."/>
            <person name="Despons L."/>
            <person name="Friedrich A."/>
            <person name="Martin T."/>
            <person name="Durrens P."/>
            <person name="Casaregola S."/>
            <person name="Neuveglise C."/>
            <person name="Fairhead C."/>
            <person name="Marck C."/>
            <person name="Cruz J.A."/>
            <person name="Straub M.L."/>
            <person name="Kugler V."/>
            <person name="Sacerdot C."/>
            <person name="Uzunov Z."/>
            <person name="Thierry A."/>
            <person name="Weiss S."/>
            <person name="Bleykasten C."/>
            <person name="De Montigny J."/>
            <person name="Jacques N."/>
            <person name="Jung P."/>
            <person name="Lemaire M."/>
            <person name="Mallet S."/>
            <person name="Morel G."/>
            <person name="Richard G.F."/>
            <person name="Sarkar A."/>
            <person name="Savel G."/>
            <person name="Schacherer J."/>
            <person name="Seret M.L."/>
            <person name="Talla E."/>
            <person name="Samson G."/>
            <person name="Jubin C."/>
            <person name="Poulain J."/>
            <person name="Vacherie B."/>
            <person name="Barbe V."/>
            <person name="Pelletier E."/>
            <person name="Sherman D.J."/>
            <person name="Westhof E."/>
            <person name="Weissenbach J."/>
            <person name="Baret P.V."/>
            <person name="Wincker P."/>
            <person name="Gaillardin C."/>
            <person name="Dujon B."/>
            <person name="Souciet J.L."/>
        </authorList>
    </citation>
    <scope>NUCLEOTIDE SEQUENCE [LARGE SCALE GENOMIC DNA]</scope>
    <source>
        <strain evidence="12">CBS 270.75 / DBVPG 7215 / KCTC 17166 / NRRL Y-17582</strain>
    </source>
</reference>
<evidence type="ECO:0000313" key="11">
    <source>
        <dbReference type="EMBL" id="AET39148.1"/>
    </source>
</evidence>
<feature type="compositionally biased region" description="Polar residues" evidence="9">
    <location>
        <begin position="117"/>
        <end position="132"/>
    </location>
</feature>
<dbReference type="InParanoid" id="G8JSZ5"/>
<dbReference type="InterPro" id="IPR044106">
    <property type="entry name" value="PX_Snx41/Atg20"/>
</dbReference>
<keyword evidence="6" id="KW-0072">Autophagy</keyword>
<accession>G8JSZ5</accession>
<dbReference type="PANTHER" id="PTHR46979:SF2">
    <property type="entry name" value="SORTING NEXIN-41"/>
    <property type="match status" value="1"/>
</dbReference>
<dbReference type="InterPro" id="IPR027267">
    <property type="entry name" value="AH/BAR_dom_sf"/>
</dbReference>
<evidence type="ECO:0000256" key="2">
    <source>
        <dbReference type="ARBA" id="ARBA00010883"/>
    </source>
</evidence>
<dbReference type="GeneID" id="11469259"/>
<keyword evidence="3" id="KW-0813">Transport</keyword>
<organism evidence="11 12">
    <name type="scientific">Eremothecium cymbalariae (strain CBS 270.75 / DBVPG 7215 / KCTC 17166 / NRRL Y-17582)</name>
    <name type="common">Yeast</name>
    <dbReference type="NCBI Taxonomy" id="931890"/>
    <lineage>
        <taxon>Eukaryota</taxon>
        <taxon>Fungi</taxon>
        <taxon>Dikarya</taxon>
        <taxon>Ascomycota</taxon>
        <taxon>Saccharomycotina</taxon>
        <taxon>Saccharomycetes</taxon>
        <taxon>Saccharomycetales</taxon>
        <taxon>Saccharomycetaceae</taxon>
        <taxon>Eremothecium</taxon>
    </lineage>
</organism>
<evidence type="ECO:0000313" key="12">
    <source>
        <dbReference type="Proteomes" id="UP000006790"/>
    </source>
</evidence>
<dbReference type="Proteomes" id="UP000006790">
    <property type="component" value="Chromosome 4"/>
</dbReference>
<evidence type="ECO:0000256" key="8">
    <source>
        <dbReference type="ARBA" id="ARBA00023136"/>
    </source>
</evidence>
<dbReference type="SUPFAM" id="SSF64268">
    <property type="entry name" value="PX domain"/>
    <property type="match status" value="1"/>
</dbReference>
<dbReference type="FunCoup" id="G8JSZ5">
    <property type="interactions" value="111"/>
</dbReference>
<proteinExistence type="inferred from homology"/>
<dbReference type="GO" id="GO:0016236">
    <property type="term" value="P:macroautophagy"/>
    <property type="evidence" value="ECO:0007669"/>
    <property type="project" value="EnsemblFungi"/>
</dbReference>
<dbReference type="STRING" id="931890.G8JSZ5"/>